<dbReference type="GO" id="GO:0061630">
    <property type="term" value="F:ubiquitin protein ligase activity"/>
    <property type="evidence" value="ECO:0007669"/>
    <property type="project" value="TreeGrafter"/>
</dbReference>
<evidence type="ECO:0000256" key="3">
    <source>
        <dbReference type="ARBA" id="ARBA00022833"/>
    </source>
</evidence>
<sequence length="285" mass="30953">MYHCFSCDARRDSVREPWNCHQCGSDFVDLVQNPIPQEPAQQKPSNPFGVSTQRVPASQFAAVQQVHGVRTGGGLPPQAQAYVAPQSIPRSSFGQPSIFGHPPSAGGISGIARHQCRRNGGAISSGRYMTAGAAPITRRELVQGRPAMQLQPSGSPFGVPPAAGGVPTQSLTSLFDALPRMNQRHTPAPINRGRPQMFVTPDGRIVDQPSVPGVASEAEVQRRRSALTIKNLTEKQKEDPCSICLDDHSDDAAFLPKCQHYFHKACMERWLEQKNSCPLCQELVA</sequence>
<dbReference type="PANTHER" id="PTHR22765">
    <property type="entry name" value="RING FINGER AND PROTEASE ASSOCIATED DOMAIN-CONTAINING"/>
    <property type="match status" value="1"/>
</dbReference>
<dbReference type="InParanoid" id="E4X2Y5"/>
<dbReference type="InterPro" id="IPR013083">
    <property type="entry name" value="Znf_RING/FYVE/PHD"/>
</dbReference>
<dbReference type="InterPro" id="IPR011016">
    <property type="entry name" value="Znf_RING-CH"/>
</dbReference>
<dbReference type="Proteomes" id="UP000001307">
    <property type="component" value="Unassembled WGS sequence"/>
</dbReference>
<gene>
    <name evidence="6" type="ORF">GSOID_T00017617001</name>
</gene>
<feature type="domain" description="RING-type" evidence="5">
    <location>
        <begin position="241"/>
        <end position="281"/>
    </location>
</feature>
<dbReference type="PANTHER" id="PTHR22765:SF434">
    <property type="entry name" value="GB|AAD18119.1-RELATED"/>
    <property type="match status" value="1"/>
</dbReference>
<dbReference type="SMART" id="SM00744">
    <property type="entry name" value="RINGv"/>
    <property type="match status" value="1"/>
</dbReference>
<reference evidence="6" key="1">
    <citation type="journal article" date="2010" name="Science">
        <title>Plasticity of animal genome architecture unmasked by rapid evolution of a pelagic tunicate.</title>
        <authorList>
            <person name="Denoeud F."/>
            <person name="Henriet S."/>
            <person name="Mungpakdee S."/>
            <person name="Aury J.M."/>
            <person name="Da Silva C."/>
            <person name="Brinkmann H."/>
            <person name="Mikhaleva J."/>
            <person name="Olsen L.C."/>
            <person name="Jubin C."/>
            <person name="Canestro C."/>
            <person name="Bouquet J.M."/>
            <person name="Danks G."/>
            <person name="Poulain J."/>
            <person name="Campsteijn C."/>
            <person name="Adamski M."/>
            <person name="Cross I."/>
            <person name="Yadetie F."/>
            <person name="Muffato M."/>
            <person name="Louis A."/>
            <person name="Butcher S."/>
            <person name="Tsagkogeorga G."/>
            <person name="Konrad A."/>
            <person name="Singh S."/>
            <person name="Jensen M.F."/>
            <person name="Cong E.H."/>
            <person name="Eikeseth-Otteraa H."/>
            <person name="Noel B."/>
            <person name="Anthouard V."/>
            <person name="Porcel B.M."/>
            <person name="Kachouri-Lafond R."/>
            <person name="Nishino A."/>
            <person name="Ugolini M."/>
            <person name="Chourrout P."/>
            <person name="Nishida H."/>
            <person name="Aasland R."/>
            <person name="Huzurbazar S."/>
            <person name="Westhof E."/>
            <person name="Delsuc F."/>
            <person name="Lehrach H."/>
            <person name="Reinhardt R."/>
            <person name="Weissenbach J."/>
            <person name="Roy S.W."/>
            <person name="Artiguenave F."/>
            <person name="Postlethwait J.H."/>
            <person name="Manak J.R."/>
            <person name="Thompson E.M."/>
            <person name="Jaillon O."/>
            <person name="Du Pasquier L."/>
            <person name="Boudinot P."/>
            <person name="Liberles D.A."/>
            <person name="Volff J.N."/>
            <person name="Philippe H."/>
            <person name="Lenhard B."/>
            <person name="Roest Crollius H."/>
            <person name="Wincker P."/>
            <person name="Chourrout D."/>
        </authorList>
    </citation>
    <scope>NUCLEOTIDE SEQUENCE [LARGE SCALE GENOMIC DNA]</scope>
</reference>
<evidence type="ECO:0000313" key="6">
    <source>
        <dbReference type="EMBL" id="CBY17988.1"/>
    </source>
</evidence>
<dbReference type="AlphaFoldDB" id="E4X2Y5"/>
<keyword evidence="7" id="KW-1185">Reference proteome</keyword>
<evidence type="ECO:0000256" key="2">
    <source>
        <dbReference type="ARBA" id="ARBA00022771"/>
    </source>
</evidence>
<dbReference type="EMBL" id="FN653023">
    <property type="protein sequence ID" value="CBY17988.1"/>
    <property type="molecule type" value="Genomic_DNA"/>
</dbReference>
<dbReference type="GO" id="GO:0006511">
    <property type="term" value="P:ubiquitin-dependent protein catabolic process"/>
    <property type="evidence" value="ECO:0007669"/>
    <property type="project" value="TreeGrafter"/>
</dbReference>
<dbReference type="SMART" id="SM00184">
    <property type="entry name" value="RING"/>
    <property type="match status" value="1"/>
</dbReference>
<evidence type="ECO:0000313" key="7">
    <source>
        <dbReference type="Proteomes" id="UP000001307"/>
    </source>
</evidence>
<keyword evidence="1" id="KW-0479">Metal-binding</keyword>
<keyword evidence="2 4" id="KW-0863">Zinc-finger</keyword>
<evidence type="ECO:0000259" key="5">
    <source>
        <dbReference type="PROSITE" id="PS50089"/>
    </source>
</evidence>
<dbReference type="SUPFAM" id="SSF57850">
    <property type="entry name" value="RING/U-box"/>
    <property type="match status" value="1"/>
</dbReference>
<dbReference type="UniPathway" id="UPA00143"/>
<dbReference type="GO" id="GO:0008270">
    <property type="term" value="F:zinc ion binding"/>
    <property type="evidence" value="ECO:0007669"/>
    <property type="project" value="UniProtKB-KW"/>
</dbReference>
<keyword evidence="3" id="KW-0862">Zinc</keyword>
<dbReference type="Pfam" id="PF13639">
    <property type="entry name" value="zf-RING_2"/>
    <property type="match status" value="1"/>
</dbReference>
<protein>
    <recommendedName>
        <fullName evidence="5">RING-type domain-containing protein</fullName>
    </recommendedName>
</protein>
<proteinExistence type="predicted"/>
<organism evidence="6">
    <name type="scientific">Oikopleura dioica</name>
    <name type="common">Tunicate</name>
    <dbReference type="NCBI Taxonomy" id="34765"/>
    <lineage>
        <taxon>Eukaryota</taxon>
        <taxon>Metazoa</taxon>
        <taxon>Chordata</taxon>
        <taxon>Tunicata</taxon>
        <taxon>Appendicularia</taxon>
        <taxon>Copelata</taxon>
        <taxon>Oikopleuridae</taxon>
        <taxon>Oikopleura</taxon>
    </lineage>
</organism>
<evidence type="ECO:0000256" key="4">
    <source>
        <dbReference type="PROSITE-ProRule" id="PRU00175"/>
    </source>
</evidence>
<dbReference type="PROSITE" id="PS50089">
    <property type="entry name" value="ZF_RING_2"/>
    <property type="match status" value="1"/>
</dbReference>
<name>E4X2Y5_OIKDI</name>
<dbReference type="GO" id="GO:0016567">
    <property type="term" value="P:protein ubiquitination"/>
    <property type="evidence" value="ECO:0007669"/>
    <property type="project" value="UniProtKB-UniPathway"/>
</dbReference>
<dbReference type="InterPro" id="IPR001841">
    <property type="entry name" value="Znf_RING"/>
</dbReference>
<dbReference type="OrthoDB" id="8062037at2759"/>
<accession>E4X2Y5</accession>
<evidence type="ECO:0000256" key="1">
    <source>
        <dbReference type="ARBA" id="ARBA00022723"/>
    </source>
</evidence>
<dbReference type="Gene3D" id="3.30.40.10">
    <property type="entry name" value="Zinc/RING finger domain, C3HC4 (zinc finger)"/>
    <property type="match status" value="1"/>
</dbReference>
<dbReference type="InterPro" id="IPR051826">
    <property type="entry name" value="E3_ubiquitin-ligase_domain"/>
</dbReference>